<dbReference type="PROSITE" id="PS51257">
    <property type="entry name" value="PROKAR_LIPOPROTEIN"/>
    <property type="match status" value="1"/>
</dbReference>
<dbReference type="Proteomes" id="UP000321129">
    <property type="component" value="Unassembled WGS sequence"/>
</dbReference>
<gene>
    <name evidence="1" type="ORF">FSZ31_09740</name>
</gene>
<organism evidence="1 2">
    <name type="scientific">Flavisphingopyxis soli</name>
    <dbReference type="NCBI Taxonomy" id="2601267"/>
    <lineage>
        <taxon>Bacteria</taxon>
        <taxon>Pseudomonadati</taxon>
        <taxon>Pseudomonadota</taxon>
        <taxon>Alphaproteobacteria</taxon>
        <taxon>Sphingomonadales</taxon>
        <taxon>Sphingopyxidaceae</taxon>
        <taxon>Flavisphingopyxis</taxon>
    </lineage>
</organism>
<dbReference type="EMBL" id="VOPY01000002">
    <property type="protein sequence ID" value="TXC69191.1"/>
    <property type="molecule type" value="Genomic_DNA"/>
</dbReference>
<evidence type="ECO:0000313" key="2">
    <source>
        <dbReference type="Proteomes" id="UP000321129"/>
    </source>
</evidence>
<name>A0A5C6UAD2_9SPHN</name>
<reference evidence="1 2" key="1">
    <citation type="submission" date="2019-08" db="EMBL/GenBank/DDBJ databases">
        <title>Sphingorhabdus soil sp. nov., isolated from arctic soil.</title>
        <authorList>
            <person name="Liu Y."/>
        </authorList>
    </citation>
    <scope>NUCLEOTIDE SEQUENCE [LARGE SCALE GENOMIC DNA]</scope>
    <source>
        <strain evidence="1 2">D-2Q-5-6</strain>
    </source>
</reference>
<dbReference type="RefSeq" id="WP_147123145.1">
    <property type="nucleotide sequence ID" value="NZ_VOPY01000002.1"/>
</dbReference>
<dbReference type="AlphaFoldDB" id="A0A5C6UAD2"/>
<sequence length="62" mass="6133">MTRASIVALGLVLAGCGNGGTVDEAQIDATASQISADTEALVKARVAEADARGNEASATMPD</sequence>
<comment type="caution">
    <text evidence="1">The sequence shown here is derived from an EMBL/GenBank/DDBJ whole genome shotgun (WGS) entry which is preliminary data.</text>
</comment>
<evidence type="ECO:0000313" key="1">
    <source>
        <dbReference type="EMBL" id="TXC69191.1"/>
    </source>
</evidence>
<accession>A0A5C6UAD2</accession>
<protein>
    <submittedName>
        <fullName evidence="1">Uncharacterized protein</fullName>
    </submittedName>
</protein>
<keyword evidence="2" id="KW-1185">Reference proteome</keyword>
<proteinExistence type="predicted"/>